<reference evidence="1 2" key="2">
    <citation type="journal article" date="2010" name="Nucleic Acids Res.">
        <title>BeetleBase in 2010: revisions to provide comprehensive genomic information for Tribolium castaneum.</title>
        <authorList>
            <person name="Kim H.S."/>
            <person name="Murphy T."/>
            <person name="Xia J."/>
            <person name="Caragea D."/>
            <person name="Park Y."/>
            <person name="Beeman R.W."/>
            <person name="Lorenzen M.D."/>
            <person name="Butcher S."/>
            <person name="Manak J.R."/>
            <person name="Brown S.J."/>
        </authorList>
    </citation>
    <scope>GENOME REANNOTATION</scope>
    <source>
        <strain evidence="1 2">Georgia GA2</strain>
    </source>
</reference>
<sequence>MLYFTAIENKNVLNFEEEQNATNEVSVVTHDNESNIADVARHEPFGTVLVKQ</sequence>
<gene>
    <name evidence="1" type="primary">AUGUSTUS-3.0.2_31570</name>
    <name evidence="1" type="ORF">TcasGA2_TC031570</name>
</gene>
<protein>
    <submittedName>
        <fullName evidence="1">Uncharacterized protein</fullName>
    </submittedName>
</protein>
<reference evidence="1 2" key="1">
    <citation type="journal article" date="2008" name="Nature">
        <title>The genome of the model beetle and pest Tribolium castaneum.</title>
        <authorList>
            <consortium name="Tribolium Genome Sequencing Consortium"/>
            <person name="Richards S."/>
            <person name="Gibbs R.A."/>
            <person name="Weinstock G.M."/>
            <person name="Brown S.J."/>
            <person name="Denell R."/>
            <person name="Beeman R.W."/>
            <person name="Gibbs R."/>
            <person name="Beeman R.W."/>
            <person name="Brown S.J."/>
            <person name="Bucher G."/>
            <person name="Friedrich M."/>
            <person name="Grimmelikhuijzen C.J."/>
            <person name="Klingler M."/>
            <person name="Lorenzen M."/>
            <person name="Richards S."/>
            <person name="Roth S."/>
            <person name="Schroder R."/>
            <person name="Tautz D."/>
            <person name="Zdobnov E.M."/>
            <person name="Muzny D."/>
            <person name="Gibbs R.A."/>
            <person name="Weinstock G.M."/>
            <person name="Attaway T."/>
            <person name="Bell S."/>
            <person name="Buhay C.J."/>
            <person name="Chandrabose M.N."/>
            <person name="Chavez D."/>
            <person name="Clerk-Blankenburg K.P."/>
            <person name="Cree A."/>
            <person name="Dao M."/>
            <person name="Davis C."/>
            <person name="Chacko J."/>
            <person name="Dinh H."/>
            <person name="Dugan-Rocha S."/>
            <person name="Fowler G."/>
            <person name="Garner T.T."/>
            <person name="Garnes J."/>
            <person name="Gnirke A."/>
            <person name="Hawes A."/>
            <person name="Hernandez J."/>
            <person name="Hines S."/>
            <person name="Holder M."/>
            <person name="Hume J."/>
            <person name="Jhangiani S.N."/>
            <person name="Joshi V."/>
            <person name="Khan Z.M."/>
            <person name="Jackson L."/>
            <person name="Kovar C."/>
            <person name="Kowis A."/>
            <person name="Lee S."/>
            <person name="Lewis L.R."/>
            <person name="Margolis J."/>
            <person name="Morgan M."/>
            <person name="Nazareth L.V."/>
            <person name="Nguyen N."/>
            <person name="Okwuonu G."/>
            <person name="Parker D."/>
            <person name="Richards S."/>
            <person name="Ruiz S.J."/>
            <person name="Santibanez J."/>
            <person name="Savard J."/>
            <person name="Scherer S.E."/>
            <person name="Schneider B."/>
            <person name="Sodergren E."/>
            <person name="Tautz D."/>
            <person name="Vattahil S."/>
            <person name="Villasana D."/>
            <person name="White C.S."/>
            <person name="Wright R."/>
            <person name="Park Y."/>
            <person name="Beeman R.W."/>
            <person name="Lord J."/>
            <person name="Oppert B."/>
            <person name="Lorenzen M."/>
            <person name="Brown S."/>
            <person name="Wang L."/>
            <person name="Savard J."/>
            <person name="Tautz D."/>
            <person name="Richards S."/>
            <person name="Weinstock G."/>
            <person name="Gibbs R.A."/>
            <person name="Liu Y."/>
            <person name="Worley K."/>
            <person name="Weinstock G."/>
            <person name="Elsik C.G."/>
            <person name="Reese J.T."/>
            <person name="Elhaik E."/>
            <person name="Landan G."/>
            <person name="Graur D."/>
            <person name="Arensburger P."/>
            <person name="Atkinson P."/>
            <person name="Beeman R.W."/>
            <person name="Beidler J."/>
            <person name="Brown S.J."/>
            <person name="Demuth J.P."/>
            <person name="Drury D.W."/>
            <person name="Du Y.Z."/>
            <person name="Fujiwara H."/>
            <person name="Lorenzen M."/>
            <person name="Maselli V."/>
            <person name="Osanai M."/>
            <person name="Park Y."/>
            <person name="Robertson H.M."/>
            <person name="Tu Z."/>
            <person name="Wang J.J."/>
            <person name="Wang S."/>
            <person name="Richards S."/>
            <person name="Song H."/>
            <person name="Zhang L."/>
            <person name="Sodergren E."/>
            <person name="Werner D."/>
            <person name="Stanke M."/>
            <person name="Morgenstern B."/>
            <person name="Solovyev V."/>
            <person name="Kosarev P."/>
            <person name="Brown G."/>
            <person name="Chen H.C."/>
            <person name="Ermolaeva O."/>
            <person name="Hlavina W."/>
            <person name="Kapustin Y."/>
            <person name="Kiryutin B."/>
            <person name="Kitts P."/>
            <person name="Maglott D."/>
            <person name="Pruitt K."/>
            <person name="Sapojnikov V."/>
            <person name="Souvorov A."/>
            <person name="Mackey A.J."/>
            <person name="Waterhouse R.M."/>
            <person name="Wyder S."/>
            <person name="Zdobnov E.M."/>
            <person name="Zdobnov E.M."/>
            <person name="Wyder S."/>
            <person name="Kriventseva E.V."/>
            <person name="Kadowaki T."/>
            <person name="Bork P."/>
            <person name="Aranda M."/>
            <person name="Bao R."/>
            <person name="Beermann A."/>
            <person name="Berns N."/>
            <person name="Bolognesi R."/>
            <person name="Bonneton F."/>
            <person name="Bopp D."/>
            <person name="Brown S.J."/>
            <person name="Bucher G."/>
            <person name="Butts T."/>
            <person name="Chaumot A."/>
            <person name="Denell R.E."/>
            <person name="Ferrier D.E."/>
            <person name="Friedrich M."/>
            <person name="Gordon C.M."/>
            <person name="Jindra M."/>
            <person name="Klingler M."/>
            <person name="Lan Q."/>
            <person name="Lattorff H.M."/>
            <person name="Laudet V."/>
            <person name="von Levetsow C."/>
            <person name="Liu Z."/>
            <person name="Lutz R."/>
            <person name="Lynch J.A."/>
            <person name="da Fonseca R.N."/>
            <person name="Posnien N."/>
            <person name="Reuter R."/>
            <person name="Roth S."/>
            <person name="Savard J."/>
            <person name="Schinko J.B."/>
            <person name="Schmitt C."/>
            <person name="Schoppmeier M."/>
            <person name="Schroder R."/>
            <person name="Shippy T.D."/>
            <person name="Simonnet F."/>
            <person name="Marques-Souza H."/>
            <person name="Tautz D."/>
            <person name="Tomoyasu Y."/>
            <person name="Trauner J."/>
            <person name="Van der Zee M."/>
            <person name="Vervoort M."/>
            <person name="Wittkopp N."/>
            <person name="Wimmer E.A."/>
            <person name="Yang X."/>
            <person name="Jones A.K."/>
            <person name="Sattelle D.B."/>
            <person name="Ebert P.R."/>
            <person name="Nelson D."/>
            <person name="Scott J.G."/>
            <person name="Beeman R.W."/>
            <person name="Muthukrishnan S."/>
            <person name="Kramer K.J."/>
            <person name="Arakane Y."/>
            <person name="Beeman R.W."/>
            <person name="Zhu Q."/>
            <person name="Hogenkamp D."/>
            <person name="Dixit R."/>
            <person name="Oppert B."/>
            <person name="Jiang H."/>
            <person name="Zou Z."/>
            <person name="Marshall J."/>
            <person name="Elpidina E."/>
            <person name="Vinokurov K."/>
            <person name="Oppert C."/>
            <person name="Zou Z."/>
            <person name="Evans J."/>
            <person name="Lu Z."/>
            <person name="Zhao P."/>
            <person name="Sumathipala N."/>
            <person name="Altincicek B."/>
            <person name="Vilcinskas A."/>
            <person name="Williams M."/>
            <person name="Hultmark D."/>
            <person name="Hetru C."/>
            <person name="Jiang H."/>
            <person name="Grimmelikhuijzen C.J."/>
            <person name="Hauser F."/>
            <person name="Cazzamali G."/>
            <person name="Williamson M."/>
            <person name="Park Y."/>
            <person name="Li B."/>
            <person name="Tanaka Y."/>
            <person name="Predel R."/>
            <person name="Neupert S."/>
            <person name="Schachtner J."/>
            <person name="Verleyen P."/>
            <person name="Raible F."/>
            <person name="Bork P."/>
            <person name="Friedrich M."/>
            <person name="Walden K.K."/>
            <person name="Robertson H.M."/>
            <person name="Angeli S."/>
            <person name="Foret S."/>
            <person name="Bucher G."/>
            <person name="Schuetz S."/>
            <person name="Maleszka R."/>
            <person name="Wimmer E.A."/>
            <person name="Beeman R.W."/>
            <person name="Lorenzen M."/>
            <person name="Tomoyasu Y."/>
            <person name="Miller S.C."/>
            <person name="Grossmann D."/>
            <person name="Bucher G."/>
        </authorList>
    </citation>
    <scope>NUCLEOTIDE SEQUENCE [LARGE SCALE GENOMIC DNA]</scope>
    <source>
        <strain evidence="1 2">Georgia GA2</strain>
    </source>
</reference>
<dbReference type="AlphaFoldDB" id="A0A139WPU2"/>
<accession>A0A139WPU2</accession>
<evidence type="ECO:0000313" key="1">
    <source>
        <dbReference type="EMBL" id="KYB29875.1"/>
    </source>
</evidence>
<evidence type="ECO:0000313" key="2">
    <source>
        <dbReference type="Proteomes" id="UP000007266"/>
    </source>
</evidence>
<dbReference type="EMBL" id="KQ971307">
    <property type="protein sequence ID" value="KYB29875.1"/>
    <property type="molecule type" value="Genomic_DNA"/>
</dbReference>
<organism evidence="1 2">
    <name type="scientific">Tribolium castaneum</name>
    <name type="common">Red flour beetle</name>
    <dbReference type="NCBI Taxonomy" id="7070"/>
    <lineage>
        <taxon>Eukaryota</taxon>
        <taxon>Metazoa</taxon>
        <taxon>Ecdysozoa</taxon>
        <taxon>Arthropoda</taxon>
        <taxon>Hexapoda</taxon>
        <taxon>Insecta</taxon>
        <taxon>Pterygota</taxon>
        <taxon>Neoptera</taxon>
        <taxon>Endopterygota</taxon>
        <taxon>Coleoptera</taxon>
        <taxon>Polyphaga</taxon>
        <taxon>Cucujiformia</taxon>
        <taxon>Tenebrionidae</taxon>
        <taxon>Tenebrionidae incertae sedis</taxon>
        <taxon>Tribolium</taxon>
    </lineage>
</organism>
<proteinExistence type="predicted"/>
<dbReference type="InParanoid" id="A0A139WPU2"/>
<name>A0A139WPU2_TRICA</name>
<keyword evidence="2" id="KW-1185">Reference proteome</keyword>
<dbReference type="Proteomes" id="UP000007266">
    <property type="component" value="Linkage group 1"/>
</dbReference>